<sequence>MTALLTRFVAEPPPRDVADALERLRHVGDVARIAVMPDVHLAEGVCVGTVVATRTMLVPAAVGGDIGCGMAAVACDVEAGVLADARIAAAVLVGLQRAIPALRHPGAGADHPLPPALAERPLSAPSLQSEQRRTAGLQLGTLGRGNHFLELQADDDDRLWLMVHSGSRGIGTAIRDHHDAHAEPLGGGLRGLVADSPAGAAYLDDMQWALDYAEASRAHMVARAAEVFRECFKGHVLMDTWISCHHNFVRREQHGDESLWVHRKGAVSARGGESGIVPGSMGAPSYHTCGRGEVAGLCSSAHGAGRALSRGEARRHIRAGDVVAQMRGVWFDHRAADALRDEAPAAYKDIGAVMRAQRELTRVVRRLRPLLSFKAA</sequence>
<accession>A0ABY7H6X9</accession>
<evidence type="ECO:0000256" key="9">
    <source>
        <dbReference type="ARBA" id="ARBA00047746"/>
    </source>
</evidence>
<dbReference type="RefSeq" id="WP_269037185.1">
    <property type="nucleotide sequence ID" value="NZ_CP114040.1"/>
</dbReference>
<dbReference type="Pfam" id="PF01139">
    <property type="entry name" value="RtcB"/>
    <property type="match status" value="2"/>
</dbReference>
<comment type="catalytic activity">
    <reaction evidence="9">
        <text>a 3'-end 3'-phospho-ribonucleotide-RNA + a 5'-end dephospho-ribonucleoside-RNA + GTP = a ribonucleotidyl-ribonucleotide-RNA + GMP + diphosphate</text>
        <dbReference type="Rhea" id="RHEA:68076"/>
        <dbReference type="Rhea" id="RHEA-COMP:10463"/>
        <dbReference type="Rhea" id="RHEA-COMP:13936"/>
        <dbReference type="Rhea" id="RHEA-COMP:17355"/>
        <dbReference type="ChEBI" id="CHEBI:33019"/>
        <dbReference type="ChEBI" id="CHEBI:37565"/>
        <dbReference type="ChEBI" id="CHEBI:58115"/>
        <dbReference type="ChEBI" id="CHEBI:83062"/>
        <dbReference type="ChEBI" id="CHEBI:138284"/>
        <dbReference type="ChEBI" id="CHEBI:173118"/>
        <dbReference type="EC" id="6.5.1.8"/>
    </reaction>
</comment>
<keyword evidence="3" id="KW-0436">Ligase</keyword>
<dbReference type="PANTHER" id="PTHR43749">
    <property type="entry name" value="RNA-SPLICING LIGASE RTCB"/>
    <property type="match status" value="1"/>
</dbReference>
<evidence type="ECO:0000256" key="4">
    <source>
        <dbReference type="ARBA" id="ARBA00022723"/>
    </source>
</evidence>
<dbReference type="Gene3D" id="3.90.1860.10">
    <property type="entry name" value="tRNA-splicing ligase RtcB"/>
    <property type="match status" value="1"/>
</dbReference>
<evidence type="ECO:0000256" key="5">
    <source>
        <dbReference type="ARBA" id="ARBA00022741"/>
    </source>
</evidence>
<evidence type="ECO:0000256" key="6">
    <source>
        <dbReference type="ARBA" id="ARBA00022800"/>
    </source>
</evidence>
<organism evidence="11 12">
    <name type="scientific">Nannocystis punicea</name>
    <dbReference type="NCBI Taxonomy" id="2995304"/>
    <lineage>
        <taxon>Bacteria</taxon>
        <taxon>Pseudomonadati</taxon>
        <taxon>Myxococcota</taxon>
        <taxon>Polyangia</taxon>
        <taxon>Nannocystales</taxon>
        <taxon>Nannocystaceae</taxon>
        <taxon>Nannocystis</taxon>
    </lineage>
</organism>
<evidence type="ECO:0000256" key="10">
    <source>
        <dbReference type="SAM" id="MobiDB-lite"/>
    </source>
</evidence>
<keyword evidence="7" id="KW-0342">GTP-binding</keyword>
<evidence type="ECO:0000256" key="8">
    <source>
        <dbReference type="ARBA" id="ARBA00023211"/>
    </source>
</evidence>
<dbReference type="InterPro" id="IPR052915">
    <property type="entry name" value="RtcB-like"/>
</dbReference>
<evidence type="ECO:0000313" key="11">
    <source>
        <dbReference type="EMBL" id="WAS94850.1"/>
    </source>
</evidence>
<dbReference type="InterPro" id="IPR001233">
    <property type="entry name" value="RtcB"/>
</dbReference>
<gene>
    <name evidence="11" type="ORF">O0S08_01705</name>
</gene>
<dbReference type="InterPro" id="IPR036025">
    <property type="entry name" value="RtcB-like_sf"/>
</dbReference>
<evidence type="ECO:0000256" key="3">
    <source>
        <dbReference type="ARBA" id="ARBA00022598"/>
    </source>
</evidence>
<dbReference type="PANTHER" id="PTHR43749:SF2">
    <property type="entry name" value="RNA-SPLICING LIGASE RTCB"/>
    <property type="match status" value="1"/>
</dbReference>
<evidence type="ECO:0000256" key="1">
    <source>
        <dbReference type="ARBA" id="ARBA00001936"/>
    </source>
</evidence>
<name>A0ABY7H6X9_9BACT</name>
<dbReference type="EMBL" id="CP114040">
    <property type="protein sequence ID" value="WAS94850.1"/>
    <property type="molecule type" value="Genomic_DNA"/>
</dbReference>
<feature type="region of interest" description="Disordered" evidence="10">
    <location>
        <begin position="106"/>
        <end position="130"/>
    </location>
</feature>
<dbReference type="EC" id="6.5.1.8" evidence="2"/>
<evidence type="ECO:0000256" key="7">
    <source>
        <dbReference type="ARBA" id="ARBA00023134"/>
    </source>
</evidence>
<keyword evidence="4" id="KW-0479">Metal-binding</keyword>
<protein>
    <recommendedName>
        <fullName evidence="2">3'-phosphate/5'-hydroxy nucleic acid ligase</fullName>
        <ecNumber evidence="2">6.5.1.8</ecNumber>
    </recommendedName>
</protein>
<keyword evidence="5" id="KW-0547">Nucleotide-binding</keyword>
<evidence type="ECO:0000256" key="2">
    <source>
        <dbReference type="ARBA" id="ARBA00012726"/>
    </source>
</evidence>
<dbReference type="Proteomes" id="UP001164459">
    <property type="component" value="Chromosome"/>
</dbReference>
<keyword evidence="6" id="KW-0692">RNA repair</keyword>
<dbReference type="SUPFAM" id="SSF103365">
    <property type="entry name" value="Hypothetical protein PH1602"/>
    <property type="match status" value="1"/>
</dbReference>
<reference evidence="11" key="1">
    <citation type="submission" date="2022-11" db="EMBL/GenBank/DDBJ databases">
        <title>Minimal conservation of predation-associated metabolite biosynthetic gene clusters underscores biosynthetic potential of Myxococcota including descriptions for ten novel species: Archangium lansinium sp. nov., Myxococcus landrumus sp. nov., Nannocystis bai.</title>
        <authorList>
            <person name="Ahearne A."/>
            <person name="Stevens C."/>
            <person name="Dowd S."/>
        </authorList>
    </citation>
    <scope>NUCLEOTIDE SEQUENCE</scope>
    <source>
        <strain evidence="11">Fl3</strain>
    </source>
</reference>
<evidence type="ECO:0000313" key="12">
    <source>
        <dbReference type="Proteomes" id="UP001164459"/>
    </source>
</evidence>
<keyword evidence="12" id="KW-1185">Reference proteome</keyword>
<proteinExistence type="predicted"/>
<keyword evidence="8" id="KW-0464">Manganese</keyword>
<comment type="cofactor">
    <cofactor evidence="1">
        <name>Mn(2+)</name>
        <dbReference type="ChEBI" id="CHEBI:29035"/>
    </cofactor>
</comment>